<evidence type="ECO:0000256" key="1">
    <source>
        <dbReference type="ARBA" id="ARBA00022679"/>
    </source>
</evidence>
<evidence type="ECO:0000256" key="2">
    <source>
        <dbReference type="ARBA" id="ARBA00023315"/>
    </source>
</evidence>
<organism evidence="4 5">
    <name type="scientific">Segatella cerevisiae</name>
    <dbReference type="NCBI Taxonomy" id="2053716"/>
    <lineage>
        <taxon>Bacteria</taxon>
        <taxon>Pseudomonadati</taxon>
        <taxon>Bacteroidota</taxon>
        <taxon>Bacteroidia</taxon>
        <taxon>Bacteroidales</taxon>
        <taxon>Prevotellaceae</taxon>
        <taxon>Segatella</taxon>
    </lineage>
</organism>
<dbReference type="CDD" id="cd04301">
    <property type="entry name" value="NAT_SF"/>
    <property type="match status" value="1"/>
</dbReference>
<dbReference type="Pfam" id="PF00583">
    <property type="entry name" value="Acetyltransf_1"/>
    <property type="match status" value="1"/>
</dbReference>
<keyword evidence="5" id="KW-1185">Reference proteome</keyword>
<dbReference type="InterPro" id="IPR000182">
    <property type="entry name" value="GNAT_dom"/>
</dbReference>
<feature type="domain" description="N-acetyltransferase" evidence="3">
    <location>
        <begin position="2"/>
        <end position="188"/>
    </location>
</feature>
<sequence>MMNIRKARKTESGLIASLIMEAMDAECCQYLAGPEHTLEEFHQLMSQLVSESGNLYSYQNILAAVDDRDRITGICVSYDGAQFRQLREPFVQKAKEDFGIDHSQLQDETNAGELYIDSLCVVASARHQGIATALLKAVLQQAGQSGFQSAGLLVDKNNPKAERLYLSLGFQYVEDASWAGHAMKHLMRSVPRADNNQ</sequence>
<evidence type="ECO:0000313" key="4">
    <source>
        <dbReference type="EMBL" id="MCO6025082.1"/>
    </source>
</evidence>
<dbReference type="PANTHER" id="PTHR43420">
    <property type="entry name" value="ACETYLTRANSFERASE"/>
    <property type="match status" value="1"/>
</dbReference>
<keyword evidence="1" id="KW-0808">Transferase</keyword>
<name>A0ABT1BX99_9BACT</name>
<evidence type="ECO:0000313" key="5">
    <source>
        <dbReference type="Proteomes" id="UP001204015"/>
    </source>
</evidence>
<dbReference type="PROSITE" id="PS51186">
    <property type="entry name" value="GNAT"/>
    <property type="match status" value="1"/>
</dbReference>
<dbReference type="InterPro" id="IPR050680">
    <property type="entry name" value="YpeA/RimI_acetyltransf"/>
</dbReference>
<comment type="caution">
    <text evidence="4">The sequence shown here is derived from an EMBL/GenBank/DDBJ whole genome shotgun (WGS) entry which is preliminary data.</text>
</comment>
<dbReference type="SUPFAM" id="SSF55729">
    <property type="entry name" value="Acyl-CoA N-acyltransferases (Nat)"/>
    <property type="match status" value="1"/>
</dbReference>
<protein>
    <submittedName>
        <fullName evidence="4">GNAT family N-acetyltransferase</fullName>
    </submittedName>
</protein>
<dbReference type="Gene3D" id="3.40.630.30">
    <property type="match status" value="1"/>
</dbReference>
<reference evidence="4 5" key="1">
    <citation type="submission" date="2022-06" db="EMBL/GenBank/DDBJ databases">
        <title>A taxonomic note on the genus Prevotella: Description of four novel genera and emended description of the genera Hallella and Xylanibacter.</title>
        <authorList>
            <person name="Hitch T.C.A."/>
        </authorList>
    </citation>
    <scope>NUCLEOTIDE SEQUENCE [LARGE SCALE GENOMIC DNA]</scope>
    <source>
        <strain evidence="4 5">DSM 100619</strain>
    </source>
</reference>
<evidence type="ECO:0000259" key="3">
    <source>
        <dbReference type="PROSITE" id="PS51186"/>
    </source>
</evidence>
<dbReference type="RefSeq" id="WP_252760445.1">
    <property type="nucleotide sequence ID" value="NZ_JAMXLY010000011.1"/>
</dbReference>
<keyword evidence="2" id="KW-0012">Acyltransferase</keyword>
<gene>
    <name evidence="4" type="ORF">NG821_04380</name>
</gene>
<proteinExistence type="predicted"/>
<accession>A0ABT1BX99</accession>
<dbReference type="Proteomes" id="UP001204015">
    <property type="component" value="Unassembled WGS sequence"/>
</dbReference>
<dbReference type="PANTHER" id="PTHR43420:SF47">
    <property type="entry name" value="N-ACETYLTRANSFERASE DOMAIN-CONTAINING PROTEIN"/>
    <property type="match status" value="1"/>
</dbReference>
<dbReference type="InterPro" id="IPR016181">
    <property type="entry name" value="Acyl_CoA_acyltransferase"/>
</dbReference>
<dbReference type="EMBL" id="JAMXLY010000011">
    <property type="protein sequence ID" value="MCO6025082.1"/>
    <property type="molecule type" value="Genomic_DNA"/>
</dbReference>